<dbReference type="EMBL" id="LKAJ02000001">
    <property type="protein sequence ID" value="MCS5712664.1"/>
    <property type="molecule type" value="Genomic_DNA"/>
</dbReference>
<reference evidence="2" key="1">
    <citation type="submission" date="2015-09" db="EMBL/GenBank/DDBJ databases">
        <title>Draft Genome Sequences of Two Novel Amoeba-resistant Intranuclear Bacteria, Candidatus Berkiella cookevillensis and Candidatus Berkiella aquae.</title>
        <authorList>
            <person name="Mehari Y.T."/>
            <person name="Arivett B.A."/>
            <person name="Farone A.L."/>
            <person name="Gunderson J.H."/>
            <person name="Farone M.B."/>
        </authorList>
    </citation>
    <scope>NUCLEOTIDE SEQUENCE [LARGE SCALE GENOMIC DNA]</scope>
    <source>
        <strain evidence="2">HT99</strain>
    </source>
</reference>
<dbReference type="RefSeq" id="WP_075065195.1">
    <property type="nucleotide sequence ID" value="NZ_LKAJ02000001.1"/>
</dbReference>
<reference evidence="3" key="2">
    <citation type="journal article" date="2016" name="Genome Announc.">
        <title>Draft Genome Sequences of Two Novel Amoeba-Resistant Intranuclear Bacteria, 'Candidatus Berkiella cookevillensis' and 'Candidatus Berkiella aquae'.</title>
        <authorList>
            <person name="Mehari Y.T."/>
            <person name="Arivett B.A."/>
            <person name="Farone A.L."/>
            <person name="Gunderson J.H."/>
            <person name="Farone M.B."/>
        </authorList>
    </citation>
    <scope>NUCLEOTIDE SEQUENCE</scope>
    <source>
        <strain evidence="3">HT99</strain>
    </source>
</reference>
<keyword evidence="1" id="KW-0472">Membrane</keyword>
<organism evidence="2">
    <name type="scientific">Candidatus Berkiella aquae</name>
    <dbReference type="NCBI Taxonomy" id="295108"/>
    <lineage>
        <taxon>Bacteria</taxon>
        <taxon>Pseudomonadati</taxon>
        <taxon>Pseudomonadota</taxon>
        <taxon>Gammaproteobacteria</taxon>
        <taxon>Candidatus Berkiellales</taxon>
        <taxon>Candidatus Berkiellaceae</taxon>
        <taxon>Candidatus Berkiella</taxon>
    </lineage>
</organism>
<keyword evidence="1" id="KW-1133">Transmembrane helix</keyword>
<keyword evidence="1" id="KW-0812">Transmembrane</keyword>
<dbReference type="Proteomes" id="UP000051497">
    <property type="component" value="Unassembled WGS sequence"/>
</dbReference>
<evidence type="ECO:0000256" key="1">
    <source>
        <dbReference type="SAM" id="Phobius"/>
    </source>
</evidence>
<evidence type="ECO:0008006" key="5">
    <source>
        <dbReference type="Google" id="ProtNLM"/>
    </source>
</evidence>
<dbReference type="AlphaFoldDB" id="A0A0Q9YMX6"/>
<reference evidence="3" key="3">
    <citation type="submission" date="2021-06" db="EMBL/GenBank/DDBJ databases">
        <title>Genomic Description and Analysis of Intracellular Bacteria, Candidatus Berkiella cookevillensis and Candidatus Berkiella aquae.</title>
        <authorList>
            <person name="Kidane D.T."/>
            <person name="Mehari Y.T."/>
            <person name="Rice F.C."/>
            <person name="Arivett B.A."/>
            <person name="Farone A.L."/>
            <person name="Berk S.G."/>
            <person name="Farone M.B."/>
        </authorList>
    </citation>
    <scope>NUCLEOTIDE SEQUENCE</scope>
    <source>
        <strain evidence="3">HT99</strain>
    </source>
</reference>
<evidence type="ECO:0000313" key="2">
    <source>
        <dbReference type="EMBL" id="KRG22133.1"/>
    </source>
</evidence>
<protein>
    <recommendedName>
        <fullName evidence="5">Type 4 fimbrial biogenesis protein PilX N-terminal domain-containing protein</fullName>
    </recommendedName>
</protein>
<comment type="caution">
    <text evidence="2">The sequence shown here is derived from an EMBL/GenBank/DDBJ whole genome shotgun (WGS) entry which is preliminary data.</text>
</comment>
<proteinExistence type="predicted"/>
<evidence type="ECO:0000313" key="4">
    <source>
        <dbReference type="Proteomes" id="UP000051497"/>
    </source>
</evidence>
<dbReference type="EMBL" id="LKAJ01000002">
    <property type="protein sequence ID" value="KRG22133.1"/>
    <property type="molecule type" value="Genomic_DNA"/>
</dbReference>
<feature type="transmembrane region" description="Helical" evidence="1">
    <location>
        <begin position="12"/>
        <end position="30"/>
    </location>
</feature>
<evidence type="ECO:0000313" key="3">
    <source>
        <dbReference type="EMBL" id="MCS5712664.1"/>
    </source>
</evidence>
<name>A0A0Q9YMX6_9GAMM</name>
<dbReference type="STRING" id="295108.HT99x_00550"/>
<gene>
    <name evidence="2" type="ORF">HT99x_00550</name>
    <name evidence="3" type="ORF">HT99x_014590</name>
</gene>
<sequence length="139" mass="15488">MSSVGKIKGFTLLGTVFILLILSLAGVYLLKMGTTQTQLINYQLLNKKAEFAALGALEIASQKFQQNPAICPKQKLQYNEAATGLKGFTVDISCEQMSMYPEQMPHYFAVLLRAKSSKGNFGDRDYVSHTQSRLLFIEQ</sequence>
<accession>A0A0Q9YMX6</accession>
<keyword evidence="4" id="KW-1185">Reference proteome</keyword>